<dbReference type="EMBL" id="JACBZX010000001">
    <property type="protein sequence ID" value="NYG37392.1"/>
    <property type="molecule type" value="Genomic_DNA"/>
</dbReference>
<dbReference type="CDD" id="cd10918">
    <property type="entry name" value="CE4_NodB_like_5s_6s"/>
    <property type="match status" value="1"/>
</dbReference>
<keyword evidence="5" id="KW-1185">Reference proteome</keyword>
<dbReference type="Pfam" id="PF01522">
    <property type="entry name" value="Polysacc_deac_1"/>
    <property type="match status" value="1"/>
</dbReference>
<gene>
    <name evidence="4" type="ORF">BJY28_001861</name>
</gene>
<feature type="domain" description="NodB homology" evidence="3">
    <location>
        <begin position="66"/>
        <end position="257"/>
    </location>
</feature>
<dbReference type="RefSeq" id="WP_179462760.1">
    <property type="nucleotide sequence ID" value="NZ_JACBZX010000001.1"/>
</dbReference>
<dbReference type="PANTHER" id="PTHR34216">
    <property type="match status" value="1"/>
</dbReference>
<dbReference type="PANTHER" id="PTHR34216:SF3">
    <property type="entry name" value="POLY-BETA-1,6-N-ACETYL-D-GLUCOSAMINE N-DEACETYLASE"/>
    <property type="match status" value="1"/>
</dbReference>
<evidence type="ECO:0000313" key="5">
    <source>
        <dbReference type="Proteomes" id="UP000592181"/>
    </source>
</evidence>
<evidence type="ECO:0000313" key="4">
    <source>
        <dbReference type="EMBL" id="NYG37392.1"/>
    </source>
</evidence>
<dbReference type="InterPro" id="IPR002509">
    <property type="entry name" value="NODB_dom"/>
</dbReference>
<sequence>MRRRHRTLVLMYHGLGTVPAALDPPNNFVPVAAFAAQMDHLQRRGFTAVDEATYLDMLDGGPGPARPVLITFDDGYVSVLEDAAPVLQRRGMPALCYVSPGLSGHVPGPGESPAKQLMDDAQMRALPGHGIDLGCHSWVHDSMRGMADPALAQATTAARTEIFRISGEHPRTFAYPFGHHDSRAREAVRTAGFEAAFATYDGHGRHALPRVDVNTTDTLRSFDLKLRRAYPAARQALSAAPAARRLAHSVVGYAPRA</sequence>
<accession>A0A852X245</accession>
<proteinExistence type="predicted"/>
<dbReference type="Proteomes" id="UP000592181">
    <property type="component" value="Unassembled WGS sequence"/>
</dbReference>
<evidence type="ECO:0000259" key="3">
    <source>
        <dbReference type="PROSITE" id="PS51677"/>
    </source>
</evidence>
<dbReference type="GO" id="GO:0005975">
    <property type="term" value="P:carbohydrate metabolic process"/>
    <property type="evidence" value="ECO:0007669"/>
    <property type="project" value="InterPro"/>
</dbReference>
<keyword evidence="2" id="KW-0732">Signal</keyword>
<dbReference type="Gene3D" id="3.20.20.370">
    <property type="entry name" value="Glycoside hydrolase/deacetylase"/>
    <property type="match status" value="1"/>
</dbReference>
<comment type="caution">
    <text evidence="4">The sequence shown here is derived from an EMBL/GenBank/DDBJ whole genome shotgun (WGS) entry which is preliminary data.</text>
</comment>
<dbReference type="InterPro" id="IPR011330">
    <property type="entry name" value="Glyco_hydro/deAcase_b/a-brl"/>
</dbReference>
<dbReference type="GO" id="GO:0005576">
    <property type="term" value="C:extracellular region"/>
    <property type="evidence" value="ECO:0007669"/>
    <property type="project" value="UniProtKB-SubCell"/>
</dbReference>
<evidence type="ECO:0000256" key="1">
    <source>
        <dbReference type="ARBA" id="ARBA00004613"/>
    </source>
</evidence>
<organism evidence="4 5">
    <name type="scientific">Janibacter alkaliphilus</name>
    <dbReference type="NCBI Taxonomy" id="1069963"/>
    <lineage>
        <taxon>Bacteria</taxon>
        <taxon>Bacillati</taxon>
        <taxon>Actinomycetota</taxon>
        <taxon>Actinomycetes</taxon>
        <taxon>Micrococcales</taxon>
        <taxon>Intrasporangiaceae</taxon>
        <taxon>Janibacter</taxon>
    </lineage>
</organism>
<protein>
    <submittedName>
        <fullName evidence="4">Peptidoglycan/xylan/chitin deacetylase (PgdA/CDA1 family)</fullName>
    </submittedName>
</protein>
<dbReference type="AlphaFoldDB" id="A0A852X245"/>
<dbReference type="PROSITE" id="PS51677">
    <property type="entry name" value="NODB"/>
    <property type="match status" value="1"/>
</dbReference>
<comment type="subcellular location">
    <subcellularLocation>
        <location evidence="1">Secreted</location>
    </subcellularLocation>
</comment>
<name>A0A852X245_9MICO</name>
<reference evidence="4 5" key="1">
    <citation type="submission" date="2020-07" db="EMBL/GenBank/DDBJ databases">
        <title>Sequencing the genomes of 1000 actinobacteria strains.</title>
        <authorList>
            <person name="Klenk H.-P."/>
        </authorList>
    </citation>
    <scope>NUCLEOTIDE SEQUENCE [LARGE SCALE GENOMIC DNA]</scope>
    <source>
        <strain evidence="4 5">DSM 24723</strain>
    </source>
</reference>
<evidence type="ECO:0000256" key="2">
    <source>
        <dbReference type="ARBA" id="ARBA00022729"/>
    </source>
</evidence>
<dbReference type="GO" id="GO:0016810">
    <property type="term" value="F:hydrolase activity, acting on carbon-nitrogen (but not peptide) bonds"/>
    <property type="evidence" value="ECO:0007669"/>
    <property type="project" value="InterPro"/>
</dbReference>
<dbReference type="InterPro" id="IPR051398">
    <property type="entry name" value="Polysacch_Deacetylase"/>
</dbReference>
<dbReference type="SUPFAM" id="SSF88713">
    <property type="entry name" value="Glycoside hydrolase/deacetylase"/>
    <property type="match status" value="1"/>
</dbReference>